<dbReference type="GO" id="GO:0008892">
    <property type="term" value="F:guanine deaminase activity"/>
    <property type="evidence" value="ECO:0007669"/>
    <property type="project" value="TreeGrafter"/>
</dbReference>
<protein>
    <submittedName>
        <fullName evidence="5">Guanine deaminase</fullName>
    </submittedName>
</protein>
<dbReference type="GO" id="GO:0008270">
    <property type="term" value="F:zinc ion binding"/>
    <property type="evidence" value="ECO:0007669"/>
    <property type="project" value="TreeGrafter"/>
</dbReference>
<dbReference type="STRING" id="1121025.SAMN02745249_01144"/>
<dbReference type="SUPFAM" id="SSF51556">
    <property type="entry name" value="Metallo-dependent hydrolases"/>
    <property type="match status" value="1"/>
</dbReference>
<evidence type="ECO:0000313" key="5">
    <source>
        <dbReference type="EMBL" id="SHE78906.1"/>
    </source>
</evidence>
<keyword evidence="2" id="KW-0479">Metal-binding</keyword>
<dbReference type="EMBL" id="FQUF01000015">
    <property type="protein sequence ID" value="SHE78906.1"/>
    <property type="molecule type" value="Genomic_DNA"/>
</dbReference>
<gene>
    <name evidence="5" type="ORF">SAMN02745249_01144</name>
</gene>
<evidence type="ECO:0000256" key="1">
    <source>
        <dbReference type="ARBA" id="ARBA00001947"/>
    </source>
</evidence>
<dbReference type="Proteomes" id="UP000184128">
    <property type="component" value="Unassembled WGS sequence"/>
</dbReference>
<evidence type="ECO:0000256" key="4">
    <source>
        <dbReference type="ARBA" id="ARBA00022833"/>
    </source>
</evidence>
<dbReference type="InterPro" id="IPR051607">
    <property type="entry name" value="Metallo-dep_hydrolases"/>
</dbReference>
<keyword evidence="6" id="KW-1185">Reference proteome</keyword>
<dbReference type="Gene3D" id="3.20.20.140">
    <property type="entry name" value="Metal-dependent hydrolases"/>
    <property type="match status" value="1"/>
</dbReference>
<evidence type="ECO:0000256" key="3">
    <source>
        <dbReference type="ARBA" id="ARBA00022801"/>
    </source>
</evidence>
<name>A0A1M4WCF5_9LACT</name>
<organism evidence="5 6">
    <name type="scientific">Atopostipes suicloacalis DSM 15692</name>
    <dbReference type="NCBI Taxonomy" id="1121025"/>
    <lineage>
        <taxon>Bacteria</taxon>
        <taxon>Bacillati</taxon>
        <taxon>Bacillota</taxon>
        <taxon>Bacilli</taxon>
        <taxon>Lactobacillales</taxon>
        <taxon>Carnobacteriaceae</taxon>
        <taxon>Atopostipes</taxon>
    </lineage>
</organism>
<dbReference type="InterPro" id="IPR032466">
    <property type="entry name" value="Metal_Hydrolase"/>
</dbReference>
<dbReference type="GO" id="GO:0046098">
    <property type="term" value="P:guanine metabolic process"/>
    <property type="evidence" value="ECO:0007669"/>
    <property type="project" value="TreeGrafter"/>
</dbReference>
<dbReference type="GO" id="GO:0005829">
    <property type="term" value="C:cytosol"/>
    <property type="evidence" value="ECO:0007669"/>
    <property type="project" value="TreeGrafter"/>
</dbReference>
<dbReference type="PANTHER" id="PTHR11271">
    <property type="entry name" value="GUANINE DEAMINASE"/>
    <property type="match status" value="1"/>
</dbReference>
<comment type="cofactor">
    <cofactor evidence="1">
        <name>Zn(2+)</name>
        <dbReference type="ChEBI" id="CHEBI:29105"/>
    </cofactor>
</comment>
<sequence>MTEITKVILDSYFHAPQWPQAGIALDAPLDVWLDEHSFPLEAKYADIDFARLVYSDLIQQLLARGTTTALYFGTIHKKTNLELVKISAKPV</sequence>
<keyword evidence="3" id="KW-0378">Hydrolase</keyword>
<accession>A0A1M4WCF5</accession>
<evidence type="ECO:0000313" key="6">
    <source>
        <dbReference type="Proteomes" id="UP000184128"/>
    </source>
</evidence>
<reference evidence="5 6" key="1">
    <citation type="submission" date="2016-11" db="EMBL/GenBank/DDBJ databases">
        <authorList>
            <person name="Jaros S."/>
            <person name="Januszkiewicz K."/>
            <person name="Wedrychowicz H."/>
        </authorList>
    </citation>
    <scope>NUCLEOTIDE SEQUENCE [LARGE SCALE GENOMIC DNA]</scope>
    <source>
        <strain evidence="5 6">DSM 15692</strain>
    </source>
</reference>
<evidence type="ECO:0000256" key="2">
    <source>
        <dbReference type="ARBA" id="ARBA00022723"/>
    </source>
</evidence>
<dbReference type="PANTHER" id="PTHR11271:SF6">
    <property type="entry name" value="GUANINE DEAMINASE"/>
    <property type="match status" value="1"/>
</dbReference>
<dbReference type="AlphaFoldDB" id="A0A1M4WCF5"/>
<keyword evidence="4" id="KW-0862">Zinc</keyword>
<proteinExistence type="predicted"/>